<dbReference type="AlphaFoldDB" id="Q6MI04"/>
<gene>
    <name evidence="2" type="ordered locus">Bd3376</name>
</gene>
<evidence type="ECO:0000313" key="2">
    <source>
        <dbReference type="EMBL" id="CAE78178.1"/>
    </source>
</evidence>
<organism evidence="2 3">
    <name type="scientific">Bdellovibrio bacteriovorus (strain ATCC 15356 / DSM 50701 / NCIMB 9529 / HD100)</name>
    <dbReference type="NCBI Taxonomy" id="264462"/>
    <lineage>
        <taxon>Bacteria</taxon>
        <taxon>Pseudomonadati</taxon>
        <taxon>Bdellovibrionota</taxon>
        <taxon>Bdellovibrionia</taxon>
        <taxon>Bdellovibrionales</taxon>
        <taxon>Pseudobdellovibrionaceae</taxon>
        <taxon>Bdellovibrio</taxon>
    </lineage>
</organism>
<reference evidence="2 3" key="1">
    <citation type="journal article" date="2004" name="Science">
        <title>A predator unmasked: life cycle of Bdellovibrio bacteriovorus from a genomic perspective.</title>
        <authorList>
            <person name="Rendulic S."/>
            <person name="Jagtap P."/>
            <person name="Rosinus A."/>
            <person name="Eppinger M."/>
            <person name="Baar C."/>
            <person name="Lanz C."/>
            <person name="Keller H."/>
            <person name="Lambert C."/>
            <person name="Evans K.J."/>
            <person name="Goesmann A."/>
            <person name="Meyer F."/>
            <person name="Sockett R.E."/>
            <person name="Schuster S.C."/>
        </authorList>
    </citation>
    <scope>NUCLEOTIDE SEQUENCE [LARGE SCALE GENOMIC DNA]</scope>
    <source>
        <strain evidence="3">ATCC 15356 / DSM 50701 / NCIMB 9529 / HD100</strain>
    </source>
</reference>
<keyword evidence="1" id="KW-1133">Transmembrane helix</keyword>
<keyword evidence="1" id="KW-0472">Membrane</keyword>
<dbReference type="GeneID" id="93014195"/>
<dbReference type="HOGENOM" id="CLU_079289_0_0_7"/>
<sequence>MKRTFSVTQGGNFHAFSCRVGLCPEVWYVAVPMSRKTKKYLPYILATLLLVGLIAMVQTQKPLKARTSGTSFAQEAGYFFLPPGSLAVSDVTEAQYRALLNEFQVKYIMPVFRGTGKPLVIPNEWESPYFAAFAQDKEQYMQVSLWGGMARAPGATLPVLAGILCHEIGHVIAGEPRQTIQWAEWSSTEGQSDFYATKECLPQFLKAHPELVTEINPQVLALCGGNELCARTAQTGVEMVQFFKRYDSQKSAEVSLWTPAPASTELLRNVYPSHQCRLDTYLAGALCQTGGRCSAPACWSANHQE</sequence>
<dbReference type="Proteomes" id="UP000008080">
    <property type="component" value="Chromosome"/>
</dbReference>
<evidence type="ECO:0000313" key="3">
    <source>
        <dbReference type="Proteomes" id="UP000008080"/>
    </source>
</evidence>
<dbReference type="KEGG" id="bba:Bd3376"/>
<protein>
    <submittedName>
        <fullName evidence="2">Uncharacterized protein</fullName>
    </submittedName>
</protein>
<dbReference type="eggNOG" id="COG0501">
    <property type="taxonomic scope" value="Bacteria"/>
</dbReference>
<keyword evidence="3" id="KW-1185">Reference proteome</keyword>
<keyword evidence="1" id="KW-0812">Transmembrane</keyword>
<feature type="transmembrane region" description="Helical" evidence="1">
    <location>
        <begin position="40"/>
        <end position="57"/>
    </location>
</feature>
<dbReference type="EMBL" id="BX842655">
    <property type="protein sequence ID" value="CAE78178.1"/>
    <property type="molecule type" value="Genomic_DNA"/>
</dbReference>
<dbReference type="RefSeq" id="WP_011165716.1">
    <property type="nucleotide sequence ID" value="NC_005363.1"/>
</dbReference>
<evidence type="ECO:0000256" key="1">
    <source>
        <dbReference type="SAM" id="Phobius"/>
    </source>
</evidence>
<name>Q6MI04_BDEBA</name>
<proteinExistence type="predicted"/>
<dbReference type="STRING" id="264462.Bd3376"/>
<accession>Q6MI04</accession>